<evidence type="ECO:0000313" key="2">
    <source>
        <dbReference type="EMBL" id="KAK3235814.1"/>
    </source>
</evidence>
<accession>A0AAE0BH11</accession>
<feature type="transmembrane region" description="Helical" evidence="1">
    <location>
        <begin position="108"/>
        <end position="126"/>
    </location>
</feature>
<gene>
    <name evidence="2" type="ORF">CYMTET_54015</name>
</gene>
<keyword evidence="1" id="KW-0472">Membrane</keyword>
<name>A0AAE0BH11_9CHLO</name>
<sequence length="226" mass="24969">MAARAGIARGAFPPPSPALPGTKYAMGLLQANLQEKETKLSEMARMQTAFTAGLGHFNAPPQFSEQMSELASGVASLKAEIAMREAEARGPQPPAPPPSESWSTWSTWIFWVFVLMFAGVTWTLALEHIYQHHKTRIPGVKAKVFSKTKEILHEGGSKVQEGVQWCKEKVVPKLEDNIQLALAKARRLGESVPTWSPPDPMRETSKKLQVKLSEARMELATPQLRT</sequence>
<dbReference type="EMBL" id="LGRX02035215">
    <property type="protein sequence ID" value="KAK3235814.1"/>
    <property type="molecule type" value="Genomic_DNA"/>
</dbReference>
<comment type="caution">
    <text evidence="2">The sequence shown here is derived from an EMBL/GenBank/DDBJ whole genome shotgun (WGS) entry which is preliminary data.</text>
</comment>
<dbReference type="AlphaFoldDB" id="A0AAE0BH11"/>
<protein>
    <submittedName>
        <fullName evidence="2">Uncharacterized protein</fullName>
    </submittedName>
</protein>
<reference evidence="2 3" key="1">
    <citation type="journal article" date="2015" name="Genome Biol. Evol.">
        <title>Comparative Genomics of a Bacterivorous Green Alga Reveals Evolutionary Causalities and Consequences of Phago-Mixotrophic Mode of Nutrition.</title>
        <authorList>
            <person name="Burns J.A."/>
            <person name="Paasch A."/>
            <person name="Narechania A."/>
            <person name="Kim E."/>
        </authorList>
    </citation>
    <scope>NUCLEOTIDE SEQUENCE [LARGE SCALE GENOMIC DNA]</scope>
    <source>
        <strain evidence="2 3">PLY_AMNH</strain>
    </source>
</reference>
<evidence type="ECO:0000256" key="1">
    <source>
        <dbReference type="SAM" id="Phobius"/>
    </source>
</evidence>
<evidence type="ECO:0000313" key="3">
    <source>
        <dbReference type="Proteomes" id="UP001190700"/>
    </source>
</evidence>
<proteinExistence type="predicted"/>
<organism evidence="2 3">
    <name type="scientific">Cymbomonas tetramitiformis</name>
    <dbReference type="NCBI Taxonomy" id="36881"/>
    <lineage>
        <taxon>Eukaryota</taxon>
        <taxon>Viridiplantae</taxon>
        <taxon>Chlorophyta</taxon>
        <taxon>Pyramimonadophyceae</taxon>
        <taxon>Pyramimonadales</taxon>
        <taxon>Pyramimonadaceae</taxon>
        <taxon>Cymbomonas</taxon>
    </lineage>
</organism>
<keyword evidence="3" id="KW-1185">Reference proteome</keyword>
<keyword evidence="1" id="KW-0812">Transmembrane</keyword>
<keyword evidence="1" id="KW-1133">Transmembrane helix</keyword>
<dbReference type="Proteomes" id="UP001190700">
    <property type="component" value="Unassembled WGS sequence"/>
</dbReference>